<keyword evidence="5" id="KW-1185">Reference proteome</keyword>
<keyword evidence="1" id="KW-0812">Transmembrane</keyword>
<dbReference type="eggNOG" id="ENOG502S2ZP">
    <property type="taxonomic scope" value="Eukaryota"/>
</dbReference>
<feature type="signal peptide" evidence="2">
    <location>
        <begin position="1"/>
        <end position="18"/>
    </location>
</feature>
<evidence type="ECO:0000313" key="4">
    <source>
        <dbReference type="EMBL" id="CCE80912.1"/>
    </source>
</evidence>
<dbReference type="InParanoid" id="G8YIK2"/>
<proteinExistence type="predicted"/>
<protein>
    <submittedName>
        <fullName evidence="3">Piso0_003247 protein</fullName>
    </submittedName>
</protein>
<keyword evidence="2" id="KW-0732">Signal</keyword>
<name>G8YIK2_PICSO</name>
<dbReference type="Proteomes" id="UP000005222">
    <property type="component" value="Chromosome G"/>
</dbReference>
<sequence>MNFLAFVFSLVFIASTSCSFFPLNKNGEVPLDIEPYDIGQSVYFGCNARDIDKNGEHKFDDKGDLVFTNFPICKETGKPLSFHYGMNEDIQCTIVFSDELYHLFQIYVHQDAPFSCRIPLSTEKDSLEKGGASIPLNFNFRGEIHESHLLVDTSLNVLLTTPSAKNKQEQTIVSAIAWSSSTNTTRVVIGSEVTFDFAVRWFNNLKNTGSSSDQGKQLPFHDGFYMLPKSTIPMSYKMFSFYLLVTSIVTSVIILACCYKSINVKLEHNKYKDF</sequence>
<feature type="chain" id="PRO_5007664992" evidence="2">
    <location>
        <begin position="19"/>
        <end position="274"/>
    </location>
</feature>
<evidence type="ECO:0000256" key="1">
    <source>
        <dbReference type="SAM" id="Phobius"/>
    </source>
</evidence>
<evidence type="ECO:0000313" key="5">
    <source>
        <dbReference type="Proteomes" id="UP000005222"/>
    </source>
</evidence>
<reference evidence="5" key="2">
    <citation type="journal article" date="2012" name="G3 (Bethesda)">
        <title>Pichia sorbitophila, an interspecies yeast hybrid reveals early steps of genome resolution following polyploidization.</title>
        <authorList>
            <person name="Leh Louis V."/>
            <person name="Despons L."/>
            <person name="Friedrich A."/>
            <person name="Martin T."/>
            <person name="Durrens P."/>
            <person name="Casaregola S."/>
            <person name="Neuveglise C."/>
            <person name="Fairhead C."/>
            <person name="Marck C."/>
            <person name="Cruz J.A."/>
            <person name="Straub M.L."/>
            <person name="Kugler V."/>
            <person name="Sacerdot C."/>
            <person name="Uzunov Z."/>
            <person name="Thierry A."/>
            <person name="Weiss S."/>
            <person name="Bleykasten C."/>
            <person name="De Montigny J."/>
            <person name="Jacques N."/>
            <person name="Jung P."/>
            <person name="Lemaire M."/>
            <person name="Mallet S."/>
            <person name="Morel G."/>
            <person name="Richard G.F."/>
            <person name="Sarkar A."/>
            <person name="Savel G."/>
            <person name="Schacherer J."/>
            <person name="Seret M.L."/>
            <person name="Talla E."/>
            <person name="Samson G."/>
            <person name="Jubin C."/>
            <person name="Poulain J."/>
            <person name="Vacherie B."/>
            <person name="Barbe V."/>
            <person name="Pelletier E."/>
            <person name="Sherman D.J."/>
            <person name="Westhof E."/>
            <person name="Weissenbach J."/>
            <person name="Baret P.V."/>
            <person name="Wincker P."/>
            <person name="Gaillardin C."/>
            <person name="Dujon B."/>
            <person name="Souciet J.L."/>
        </authorList>
    </citation>
    <scope>NUCLEOTIDE SEQUENCE [LARGE SCALE GENOMIC DNA]</scope>
    <source>
        <strain evidence="5">ATCC MYA-4447 / BCRC 22081 / CBS 7064 / NBRC 10061 / NRRL Y-12695</strain>
    </source>
</reference>
<dbReference type="EMBL" id="FO082053">
    <property type="protein sequence ID" value="CCE80147.1"/>
    <property type="molecule type" value="Genomic_DNA"/>
</dbReference>
<dbReference type="Proteomes" id="UP000005222">
    <property type="component" value="Chromosome H"/>
</dbReference>
<dbReference type="PANTHER" id="PTHR40368">
    <property type="entry name" value="YALI0F14399P"/>
    <property type="match status" value="1"/>
</dbReference>
<evidence type="ECO:0000256" key="2">
    <source>
        <dbReference type="SAM" id="SignalP"/>
    </source>
</evidence>
<accession>G8YIK2</accession>
<dbReference type="PANTHER" id="PTHR40368:SF1">
    <property type="entry name" value="YALI0F14399P"/>
    <property type="match status" value="1"/>
</dbReference>
<evidence type="ECO:0000313" key="3">
    <source>
        <dbReference type="EMBL" id="CCE80147.1"/>
    </source>
</evidence>
<gene>
    <name evidence="3" type="primary">Piso0_003247</name>
    <name evidence="3" type="ORF">GNLVRS01_PISO0G08124g</name>
    <name evidence="4" type="ORF">GNLVRS01_PISO0H08125g</name>
</gene>
<dbReference type="AlphaFoldDB" id="G8YIK2"/>
<dbReference type="HOGENOM" id="CLU_051199_0_0_1"/>
<dbReference type="OrthoDB" id="18530at2759"/>
<dbReference type="STRING" id="559304.G8YIK2"/>
<keyword evidence="1" id="KW-0472">Membrane</keyword>
<feature type="transmembrane region" description="Helical" evidence="1">
    <location>
        <begin position="239"/>
        <end position="262"/>
    </location>
</feature>
<organism evidence="3 5">
    <name type="scientific">Pichia sorbitophila (strain ATCC MYA-4447 / BCRC 22081 / CBS 7064 / NBRC 10061 / NRRL Y-12695)</name>
    <name type="common">Hybrid yeast</name>
    <dbReference type="NCBI Taxonomy" id="559304"/>
    <lineage>
        <taxon>Eukaryota</taxon>
        <taxon>Fungi</taxon>
        <taxon>Dikarya</taxon>
        <taxon>Ascomycota</taxon>
        <taxon>Saccharomycotina</taxon>
        <taxon>Pichiomycetes</taxon>
        <taxon>Debaryomycetaceae</taxon>
        <taxon>Millerozyma</taxon>
    </lineage>
</organism>
<reference evidence="3" key="1">
    <citation type="submission" date="2011-10" db="EMBL/GenBank/DDBJ databases">
        <authorList>
            <person name="Genoscope - CEA"/>
        </authorList>
    </citation>
    <scope>NUCLEOTIDE SEQUENCE</scope>
</reference>
<keyword evidence="1" id="KW-1133">Transmembrane helix</keyword>
<dbReference type="EMBL" id="FO082052">
    <property type="protein sequence ID" value="CCE80912.1"/>
    <property type="molecule type" value="Genomic_DNA"/>
</dbReference>